<dbReference type="GO" id="GO:0005886">
    <property type="term" value="C:plasma membrane"/>
    <property type="evidence" value="ECO:0007669"/>
    <property type="project" value="UniProtKB-SubCell"/>
</dbReference>
<evidence type="ECO:0000256" key="8">
    <source>
        <dbReference type="SAM" id="MobiDB-lite"/>
    </source>
</evidence>
<keyword evidence="10" id="KW-0969">Cilium</keyword>
<keyword evidence="4 7" id="KW-0145">Chemotaxis</keyword>
<keyword evidence="6 7" id="KW-0472">Membrane</keyword>
<keyword evidence="10" id="KW-0966">Cell projection</keyword>
<keyword evidence="11" id="KW-1185">Reference proteome</keyword>
<comment type="subcellular location">
    <subcellularLocation>
        <location evidence="7">Cell membrane</location>
        <topology evidence="7">Peripheral membrane protein</topology>
        <orientation evidence="7">Cytoplasmic side</orientation>
    </subcellularLocation>
    <subcellularLocation>
        <location evidence="7">Bacterial flagellum basal body</location>
    </subcellularLocation>
</comment>
<dbReference type="GO" id="GO:0071973">
    <property type="term" value="P:bacterial-type flagellum-dependent cell motility"/>
    <property type="evidence" value="ECO:0007669"/>
    <property type="project" value="UniProtKB-UniRule"/>
</dbReference>
<evidence type="ECO:0000313" key="11">
    <source>
        <dbReference type="Proteomes" id="UP001151234"/>
    </source>
</evidence>
<dbReference type="PRINTS" id="PR00956">
    <property type="entry name" value="FLGMOTORFLIN"/>
</dbReference>
<sequence length="197" mass="20368">MSDKKAMKDEGLADEEPQEEIDQAIDDLRGVLEQDAAGTANIEASEDQPFGGGDFSMDDFPETAGADAPDFSGGLDASEPSAPDAGLGSADFGGDFAAQSASDAPAGATGATGTVANADIIMDIPVEVQIVLGKTRMKVSNLMSLDEGATISLDRKIGETVDIMVNGRMIGHGEITVLEEDETRFGVRLTEILGTGK</sequence>
<dbReference type="PANTHER" id="PTHR43484">
    <property type="match status" value="1"/>
</dbReference>
<dbReference type="PANTHER" id="PTHR43484:SF1">
    <property type="entry name" value="FLAGELLAR MOTOR SWITCH PROTEIN FLIN"/>
    <property type="match status" value="1"/>
</dbReference>
<proteinExistence type="inferred from homology"/>
<keyword evidence="10" id="KW-0282">Flagellum</keyword>
<evidence type="ECO:0000256" key="3">
    <source>
        <dbReference type="ARBA" id="ARBA00022475"/>
    </source>
</evidence>
<dbReference type="InterPro" id="IPR012826">
    <property type="entry name" value="FliN"/>
</dbReference>
<evidence type="ECO:0000256" key="2">
    <source>
        <dbReference type="ARBA" id="ARBA00021897"/>
    </source>
</evidence>
<feature type="region of interest" description="Disordered" evidence="8">
    <location>
        <begin position="1"/>
        <end position="91"/>
    </location>
</feature>
<evidence type="ECO:0000256" key="7">
    <source>
        <dbReference type="RuleBase" id="RU362074"/>
    </source>
</evidence>
<dbReference type="RefSeq" id="WP_267991632.1">
    <property type="nucleotide sequence ID" value="NZ_JAPJZI010000001.1"/>
</dbReference>
<dbReference type="InterPro" id="IPR036429">
    <property type="entry name" value="SpoA-like_sf"/>
</dbReference>
<dbReference type="Gene3D" id="2.30.330.10">
    <property type="entry name" value="SpoA-like"/>
    <property type="match status" value="1"/>
</dbReference>
<dbReference type="Proteomes" id="UP001151234">
    <property type="component" value="Unassembled WGS sequence"/>
</dbReference>
<dbReference type="InterPro" id="IPR051469">
    <property type="entry name" value="FliN/MopA/SpaO"/>
</dbReference>
<comment type="function">
    <text evidence="7">FliN is one of three proteins (FliG, FliN, FliM) that form the rotor-mounted switch complex (C ring), located at the base of the basal body. This complex interacts with the CheY and CheZ chemotaxis proteins, in addition to contacting components of the motor that determine the direction of flagellar rotation.</text>
</comment>
<dbReference type="AlphaFoldDB" id="A0A9X3UKT2"/>
<evidence type="ECO:0000256" key="4">
    <source>
        <dbReference type="ARBA" id="ARBA00022500"/>
    </source>
</evidence>
<dbReference type="InterPro" id="IPR001172">
    <property type="entry name" value="FliN_T3SS_HrcQb"/>
</dbReference>
<evidence type="ECO:0000256" key="5">
    <source>
        <dbReference type="ARBA" id="ARBA00022779"/>
    </source>
</evidence>
<keyword evidence="3 7" id="KW-1003">Cell membrane</keyword>
<accession>A0A9X3UKT2</accession>
<organism evidence="10 11">
    <name type="scientific">Hoeflea prorocentri</name>
    <dbReference type="NCBI Taxonomy" id="1922333"/>
    <lineage>
        <taxon>Bacteria</taxon>
        <taxon>Pseudomonadati</taxon>
        <taxon>Pseudomonadota</taxon>
        <taxon>Alphaproteobacteria</taxon>
        <taxon>Hyphomicrobiales</taxon>
        <taxon>Rhizobiaceae</taxon>
        <taxon>Hoeflea</taxon>
    </lineage>
</organism>
<dbReference type="GO" id="GO:0006935">
    <property type="term" value="P:chemotaxis"/>
    <property type="evidence" value="ECO:0007669"/>
    <property type="project" value="UniProtKB-KW"/>
</dbReference>
<comment type="similarity">
    <text evidence="1 7">Belongs to the FliN/MopA/SpaO family.</text>
</comment>
<name>A0A9X3UKT2_9HYPH</name>
<comment type="caution">
    <text evidence="10">The sequence shown here is derived from an EMBL/GenBank/DDBJ whole genome shotgun (WGS) entry which is preliminary data.</text>
</comment>
<evidence type="ECO:0000259" key="9">
    <source>
        <dbReference type="Pfam" id="PF01052"/>
    </source>
</evidence>
<keyword evidence="7" id="KW-0975">Bacterial flagellum</keyword>
<gene>
    <name evidence="10" type="primary">fliN</name>
    <name evidence="10" type="ORF">OQ273_16625</name>
</gene>
<evidence type="ECO:0000256" key="1">
    <source>
        <dbReference type="ARBA" id="ARBA00009226"/>
    </source>
</evidence>
<evidence type="ECO:0000313" key="10">
    <source>
        <dbReference type="EMBL" id="MDA5400206.1"/>
    </source>
</evidence>
<feature type="domain" description="Flagellar motor switch protein FliN-like C-terminal" evidence="9">
    <location>
        <begin position="121"/>
        <end position="193"/>
    </location>
</feature>
<feature type="compositionally biased region" description="Acidic residues" evidence="8">
    <location>
        <begin position="12"/>
        <end position="25"/>
    </location>
</feature>
<reference evidence="10" key="1">
    <citation type="submission" date="2022-11" db="EMBL/GenBank/DDBJ databases">
        <title>Draft genome sequence of Hoeflea poritis E7-10 and Hoeflea prorocentri PM5-8, separated from scleractinian coral Porites lutea and marine dinoflagellate.</title>
        <authorList>
            <person name="Zhang G."/>
            <person name="Wei Q."/>
            <person name="Cai L."/>
        </authorList>
    </citation>
    <scope>NUCLEOTIDE SEQUENCE</scope>
    <source>
        <strain evidence="10">PM5-8</strain>
    </source>
</reference>
<dbReference type="NCBIfam" id="TIGR02480">
    <property type="entry name" value="fliN"/>
    <property type="match status" value="1"/>
</dbReference>
<evidence type="ECO:0000256" key="6">
    <source>
        <dbReference type="ARBA" id="ARBA00023136"/>
    </source>
</evidence>
<protein>
    <recommendedName>
        <fullName evidence="2 7">Flagellar motor switch protein FliN</fullName>
    </recommendedName>
</protein>
<dbReference type="EMBL" id="JAPJZI010000001">
    <property type="protein sequence ID" value="MDA5400206.1"/>
    <property type="molecule type" value="Genomic_DNA"/>
</dbReference>
<keyword evidence="5 7" id="KW-0283">Flagellar rotation</keyword>
<dbReference type="Pfam" id="PF01052">
    <property type="entry name" value="FliMN_C"/>
    <property type="match status" value="1"/>
</dbReference>
<feature type="compositionally biased region" description="Basic and acidic residues" evidence="8">
    <location>
        <begin position="1"/>
        <end position="11"/>
    </location>
</feature>
<dbReference type="SUPFAM" id="SSF101801">
    <property type="entry name" value="Surface presentation of antigens (SPOA)"/>
    <property type="match status" value="1"/>
</dbReference>
<dbReference type="InterPro" id="IPR001543">
    <property type="entry name" value="FliN-like_C"/>
</dbReference>
<dbReference type="GO" id="GO:0009425">
    <property type="term" value="C:bacterial-type flagellum basal body"/>
    <property type="evidence" value="ECO:0007669"/>
    <property type="project" value="UniProtKB-SubCell"/>
</dbReference>
<dbReference type="GO" id="GO:0003774">
    <property type="term" value="F:cytoskeletal motor activity"/>
    <property type="evidence" value="ECO:0007669"/>
    <property type="project" value="UniProtKB-UniRule"/>
</dbReference>